<dbReference type="Pfam" id="PF13843">
    <property type="entry name" value="DDE_Tnp_1_7"/>
    <property type="match status" value="1"/>
</dbReference>
<dbReference type="PANTHER" id="PTHR46599">
    <property type="entry name" value="PIGGYBAC TRANSPOSABLE ELEMENT-DERIVED PROTEIN 4"/>
    <property type="match status" value="1"/>
</dbReference>
<dbReference type="InterPro" id="IPR029526">
    <property type="entry name" value="PGBD"/>
</dbReference>
<protein>
    <submittedName>
        <fullName evidence="2">Unnamed protein product</fullName>
    </submittedName>
</protein>
<organism evidence="2 3">
    <name type="scientific">Phytophthora fragariaefolia</name>
    <dbReference type="NCBI Taxonomy" id="1490495"/>
    <lineage>
        <taxon>Eukaryota</taxon>
        <taxon>Sar</taxon>
        <taxon>Stramenopiles</taxon>
        <taxon>Oomycota</taxon>
        <taxon>Peronosporomycetes</taxon>
        <taxon>Peronosporales</taxon>
        <taxon>Peronosporaceae</taxon>
        <taxon>Phytophthora</taxon>
    </lineage>
</organism>
<dbReference type="OrthoDB" id="6077919at2759"/>
<reference evidence="2" key="1">
    <citation type="submission" date="2023-04" db="EMBL/GenBank/DDBJ databases">
        <title>Phytophthora fragariaefolia NBRC 109709.</title>
        <authorList>
            <person name="Ichikawa N."/>
            <person name="Sato H."/>
            <person name="Tonouchi N."/>
        </authorList>
    </citation>
    <scope>NUCLEOTIDE SEQUENCE</scope>
    <source>
        <strain evidence="2">NBRC 109709</strain>
    </source>
</reference>
<accession>A0A9W6X5P5</accession>
<dbReference type="EMBL" id="BSXT01000665">
    <property type="protein sequence ID" value="GMF32048.1"/>
    <property type="molecule type" value="Genomic_DNA"/>
</dbReference>
<keyword evidence="3" id="KW-1185">Reference proteome</keyword>
<dbReference type="Proteomes" id="UP001165121">
    <property type="component" value="Unassembled WGS sequence"/>
</dbReference>
<sequence length="553" mass="62478">MGWQTLCDQAEENPITIDGSVDELVEEYVRFEPDTFLPTNLQEVEVIKNVHFDPNGHLEKPDDLFQCEDGSTSSVTKEEYRHMFEHSASSSFFAYLPLYFWQQVTVKGEYANYWDRQAEDSIFGASGVALENVMPLKRFKHLRQALSFRSEVSVETLQRDPAARIRCLLNLLKVTGGKYIDLGRDVALDEARVACRSRYGSHLIVCNPRKPTGKYHFKIYMMCCASTWIAVNFRLHCAGDITDRLHTVTSESEAQPLRDELKEVATVRQHVLEVVRPTYGSRCVVNTDNFYTSVQLLQALRLKGLRGRGTVRTNSKHFPKHVMLHVRESVRGDYRHGVSVEHQMLGASCCDGNIVRVVPNADASILSTVPRRVGADTIQCAAPLCIQNYNACMQGVYRLDQTRARFSIADAHSFQKWHTKLAMALIDIARYNAYLTRNLVLPTETCRAPHRDIVLDLINDLLSGKWAEAPSSAQMLYTTNTLDSSALAAPPPVSTAYVSDTLNESPKKTCTAVSSKQMFLGANRKRRQCIVCRWEDRNPTEVTDFCIIHAVCL</sequence>
<evidence type="ECO:0000259" key="1">
    <source>
        <dbReference type="Pfam" id="PF13843"/>
    </source>
</evidence>
<name>A0A9W6X5P5_9STRA</name>
<gene>
    <name evidence="2" type="ORF">Pfra01_000751800</name>
</gene>
<dbReference type="PANTHER" id="PTHR46599:SF3">
    <property type="entry name" value="PIGGYBAC TRANSPOSABLE ELEMENT-DERIVED PROTEIN 4"/>
    <property type="match status" value="1"/>
</dbReference>
<dbReference type="AlphaFoldDB" id="A0A9W6X5P5"/>
<proteinExistence type="predicted"/>
<evidence type="ECO:0000313" key="2">
    <source>
        <dbReference type="EMBL" id="GMF32048.1"/>
    </source>
</evidence>
<comment type="caution">
    <text evidence="2">The sequence shown here is derived from an EMBL/GenBank/DDBJ whole genome shotgun (WGS) entry which is preliminary data.</text>
</comment>
<feature type="domain" description="PiggyBac transposable element-derived protein" evidence="1">
    <location>
        <begin position="95"/>
        <end position="434"/>
    </location>
</feature>
<evidence type="ECO:0000313" key="3">
    <source>
        <dbReference type="Proteomes" id="UP001165121"/>
    </source>
</evidence>